<dbReference type="PRINTS" id="PR00289">
    <property type="entry name" value="DISINTEGRIN"/>
</dbReference>
<keyword evidence="2 10" id="KW-0812">Transmembrane</keyword>
<feature type="compositionally biased region" description="Pro residues" evidence="9">
    <location>
        <begin position="823"/>
        <end position="832"/>
    </location>
</feature>
<dbReference type="Pfam" id="PF01562">
    <property type="entry name" value="Pep_M12B_propep"/>
    <property type="match status" value="1"/>
</dbReference>
<evidence type="ECO:0000313" key="15">
    <source>
        <dbReference type="EMBL" id="KAG7462513.1"/>
    </source>
</evidence>
<feature type="domain" description="EGF-like" evidence="12">
    <location>
        <begin position="628"/>
        <end position="660"/>
    </location>
</feature>
<keyword evidence="16" id="KW-1185">Reference proteome</keyword>
<comment type="subcellular location">
    <subcellularLocation>
        <location evidence="1">Membrane</location>
        <topology evidence="1">Single-pass type I membrane protein</topology>
    </subcellularLocation>
</comment>
<evidence type="ECO:0000256" key="5">
    <source>
        <dbReference type="ARBA" id="ARBA00023157"/>
    </source>
</evidence>
<dbReference type="EMBL" id="JAFDVH010000016">
    <property type="protein sequence ID" value="KAG7462513.1"/>
    <property type="molecule type" value="Genomic_DNA"/>
</dbReference>
<dbReference type="Proteomes" id="UP001046870">
    <property type="component" value="Chromosome 16"/>
</dbReference>
<dbReference type="InterPro" id="IPR001590">
    <property type="entry name" value="Peptidase_M12B"/>
</dbReference>
<dbReference type="FunFam" id="4.10.70.10:FF:000001">
    <property type="entry name" value="Disintegrin and metalloproteinase domain-containing protein 22"/>
    <property type="match status" value="1"/>
</dbReference>
<dbReference type="FunFam" id="3.40.390.10:FF:000002">
    <property type="entry name" value="Disintegrin and metalloproteinase domain-containing protein 22"/>
    <property type="match status" value="1"/>
</dbReference>
<feature type="disulfide bond" evidence="7">
    <location>
        <begin position="632"/>
        <end position="642"/>
    </location>
</feature>
<keyword evidence="11" id="KW-0732">Signal</keyword>
<sequence>MQYILFFLSLTAISSWGLFVRSLQTLPHVQDYDVVRPQMLKVRAKRSLSLAQTYPEELHYALTIEGKNLTVHLEKNKFLMGKSYTETYYLENGTEVTTSPNHEDHCYYHGHVQDVEDSSVSVAVCSGIRGYLRAEQQVYLIEPLTGSAEGDHAVYRQERLRRKRSTCADSNGTMYDNGPRVSGLFDLGSWKSKPLLSRVKRFVEMFLVVDNAEYKRHGKNMEKIKARMLEVANHVDKVYRPLNIRVMLVGLEVWSDRDKMDVSSNPDETLTRFLKWREDSLVARKKHDNAQFVTGVDFEGSTVGLATKFAMCTGSSGAVNEDHNANPIGVASTIAHEMGHNLGMSHDTSLCSCGGSGYSRNCIMADSVGYIYPEDFSSCSKAQLSTFLEKANPSCLLDKPSADRIYGGPVCGNAFVEPGEECDCGTVEECQNPCCNASTCRLTEGSQCAEGECCHNCQLKPAGSLCRDSVGDCDLPELCTGQSAECPKDAFQMNGFPCNGDQGYCYNGRCPTHQQHCMRLWGPGARVAADACFYQNTYGTKDAHCRKIRYSYQKCAPEDVKCGKIFCTGGNEFPITGQKAILTLFRAQCNIALDMSDSDDLGMVPTGTKCGDNKVCYNNRCQDIKVYGTDECSAKCNNHGVCNHEKECHCEPGWAPPYCDVRLSDLPPVGNGVIIGASAAAAVLVLLMLVFGALLCSRKPKKHQYPNKPKVSASPGLSNPLFQDGSARGTPRSRTPLISEPTLVESTATQACTPLHVTVLPSRPPPQPPMKTTEKPPAVSEQVVKPNIPPPVAPHKPAYLQAKPQPPAKPLPPLDVKQGNKPKLPPPVPPAKPTGTEAPWKLPQVSGGQKVALRPPTKPR</sequence>
<dbReference type="SUPFAM" id="SSF57552">
    <property type="entry name" value="Blood coagulation inhibitor (disintegrin)"/>
    <property type="match status" value="1"/>
</dbReference>
<dbReference type="InterPro" id="IPR002870">
    <property type="entry name" value="Peptidase_M12B_N"/>
</dbReference>
<feature type="binding site" evidence="8">
    <location>
        <position position="346"/>
    </location>
    <ligand>
        <name>Zn(2+)</name>
        <dbReference type="ChEBI" id="CHEBI:29105"/>
        <note>catalytic</note>
    </ligand>
</feature>
<feature type="compositionally biased region" description="Pro residues" evidence="9">
    <location>
        <begin position="804"/>
        <end position="813"/>
    </location>
</feature>
<dbReference type="InterPro" id="IPR000742">
    <property type="entry name" value="EGF"/>
</dbReference>
<comment type="caution">
    <text evidence="7">Lacks conserved residue(s) required for the propagation of feature annotation.</text>
</comment>
<evidence type="ECO:0000256" key="8">
    <source>
        <dbReference type="PROSITE-ProRule" id="PRU00276"/>
    </source>
</evidence>
<keyword evidence="8" id="KW-0479">Metal-binding</keyword>
<gene>
    <name evidence="15" type="ORF">MATL_G00185680</name>
</gene>
<evidence type="ECO:0000256" key="2">
    <source>
        <dbReference type="ARBA" id="ARBA00022692"/>
    </source>
</evidence>
<feature type="active site" evidence="8">
    <location>
        <position position="337"/>
    </location>
</feature>
<keyword evidence="3 10" id="KW-1133">Transmembrane helix</keyword>
<dbReference type="PROSITE" id="PS01186">
    <property type="entry name" value="EGF_2"/>
    <property type="match status" value="1"/>
</dbReference>
<dbReference type="InterPro" id="IPR036436">
    <property type="entry name" value="Disintegrin_dom_sf"/>
</dbReference>
<dbReference type="Pfam" id="PF01421">
    <property type="entry name" value="Reprolysin"/>
    <property type="match status" value="1"/>
</dbReference>
<dbReference type="GO" id="GO:0006954">
    <property type="term" value="P:inflammatory response"/>
    <property type="evidence" value="ECO:0007669"/>
    <property type="project" value="TreeGrafter"/>
</dbReference>
<dbReference type="PANTHER" id="PTHR11905:SF20">
    <property type="entry name" value="DISINTEGRIN AND METALLOPROTEINASE DOMAIN-CONTAINING PROTEIN 8"/>
    <property type="match status" value="1"/>
</dbReference>
<dbReference type="GO" id="GO:0004222">
    <property type="term" value="F:metalloendopeptidase activity"/>
    <property type="evidence" value="ECO:0007669"/>
    <property type="project" value="InterPro"/>
</dbReference>
<name>A0A9D3PKD7_MEGAT</name>
<evidence type="ECO:0000256" key="9">
    <source>
        <dbReference type="SAM" id="MobiDB-lite"/>
    </source>
</evidence>
<dbReference type="InterPro" id="IPR024079">
    <property type="entry name" value="MetalloPept_cat_dom_sf"/>
</dbReference>
<dbReference type="Pfam" id="PF08516">
    <property type="entry name" value="ADAM_CR"/>
    <property type="match status" value="1"/>
</dbReference>
<feature type="transmembrane region" description="Helical" evidence="10">
    <location>
        <begin position="673"/>
        <end position="696"/>
    </location>
</feature>
<feature type="binding site" evidence="8">
    <location>
        <position position="336"/>
    </location>
    <ligand>
        <name>Zn(2+)</name>
        <dbReference type="ChEBI" id="CHEBI:29105"/>
        <note>catalytic</note>
    </ligand>
</feature>
<evidence type="ECO:0000256" key="11">
    <source>
        <dbReference type="SAM" id="SignalP"/>
    </source>
</evidence>
<keyword evidence="5 7" id="KW-1015">Disulfide bond</keyword>
<feature type="domain" description="Disintegrin" evidence="13">
    <location>
        <begin position="408"/>
        <end position="494"/>
    </location>
</feature>
<evidence type="ECO:0008006" key="17">
    <source>
        <dbReference type="Google" id="ProtNLM"/>
    </source>
</evidence>
<keyword evidence="7" id="KW-0245">EGF-like domain</keyword>
<accession>A0A9D3PKD7</accession>
<feature type="disulfide bond" evidence="6">
    <location>
        <begin position="466"/>
        <end position="486"/>
    </location>
</feature>
<dbReference type="GO" id="GO:0022407">
    <property type="term" value="P:regulation of cell-cell adhesion"/>
    <property type="evidence" value="ECO:0007669"/>
    <property type="project" value="TreeGrafter"/>
</dbReference>
<dbReference type="CDD" id="cd04269">
    <property type="entry name" value="ZnMc_adamalysin_II_like"/>
    <property type="match status" value="1"/>
</dbReference>
<evidence type="ECO:0000256" key="1">
    <source>
        <dbReference type="ARBA" id="ARBA00004479"/>
    </source>
</evidence>
<feature type="chain" id="PRO_5038691254" description="Disintegrin and metalloproteinase domain-containing protein 8" evidence="11">
    <location>
        <begin position="18"/>
        <end position="860"/>
    </location>
</feature>
<evidence type="ECO:0000256" key="10">
    <source>
        <dbReference type="SAM" id="Phobius"/>
    </source>
</evidence>
<dbReference type="PROSITE" id="PS00427">
    <property type="entry name" value="DISINTEGRIN_1"/>
    <property type="match status" value="1"/>
</dbReference>
<dbReference type="AlphaFoldDB" id="A0A9D3PKD7"/>
<feature type="binding site" evidence="8">
    <location>
        <position position="340"/>
    </location>
    <ligand>
        <name>Zn(2+)</name>
        <dbReference type="ChEBI" id="CHEBI:29105"/>
        <note>catalytic</note>
    </ligand>
</feature>
<dbReference type="GO" id="GO:0050839">
    <property type="term" value="F:cell adhesion molecule binding"/>
    <property type="evidence" value="ECO:0007669"/>
    <property type="project" value="TreeGrafter"/>
</dbReference>
<dbReference type="GO" id="GO:0002693">
    <property type="term" value="P:positive regulation of cellular extravasation"/>
    <property type="evidence" value="ECO:0007669"/>
    <property type="project" value="TreeGrafter"/>
</dbReference>
<dbReference type="GO" id="GO:0016020">
    <property type="term" value="C:membrane"/>
    <property type="evidence" value="ECO:0007669"/>
    <property type="project" value="UniProtKB-SubCell"/>
</dbReference>
<dbReference type="Gene3D" id="2.60.120.260">
    <property type="entry name" value="Galactose-binding domain-like"/>
    <property type="match status" value="1"/>
</dbReference>
<dbReference type="OrthoDB" id="5951731at2759"/>
<feature type="region of interest" description="Disordered" evidence="9">
    <location>
        <begin position="700"/>
        <end position="860"/>
    </location>
</feature>
<evidence type="ECO:0000259" key="14">
    <source>
        <dbReference type="PROSITE" id="PS50215"/>
    </source>
</evidence>
<dbReference type="SMART" id="SM00608">
    <property type="entry name" value="ACR"/>
    <property type="match status" value="1"/>
</dbReference>
<dbReference type="GO" id="GO:0006508">
    <property type="term" value="P:proteolysis"/>
    <property type="evidence" value="ECO:0007669"/>
    <property type="project" value="InterPro"/>
</dbReference>
<organism evidence="15 16">
    <name type="scientific">Megalops atlanticus</name>
    <name type="common">Tarpon</name>
    <name type="synonym">Clupea gigantea</name>
    <dbReference type="NCBI Taxonomy" id="7932"/>
    <lineage>
        <taxon>Eukaryota</taxon>
        <taxon>Metazoa</taxon>
        <taxon>Chordata</taxon>
        <taxon>Craniata</taxon>
        <taxon>Vertebrata</taxon>
        <taxon>Euteleostomi</taxon>
        <taxon>Actinopterygii</taxon>
        <taxon>Neopterygii</taxon>
        <taxon>Teleostei</taxon>
        <taxon>Elopiformes</taxon>
        <taxon>Megalopidae</taxon>
        <taxon>Megalops</taxon>
    </lineage>
</organism>
<dbReference type="Gene3D" id="3.40.390.10">
    <property type="entry name" value="Collagenase (Catalytic Domain)"/>
    <property type="match status" value="1"/>
</dbReference>
<keyword evidence="4 10" id="KW-0472">Membrane</keyword>
<proteinExistence type="predicted"/>
<comment type="caution">
    <text evidence="15">The sequence shown here is derived from an EMBL/GenBank/DDBJ whole genome shotgun (WGS) entry which is preliminary data.</text>
</comment>
<evidence type="ECO:0000259" key="13">
    <source>
        <dbReference type="PROSITE" id="PS50214"/>
    </source>
</evidence>
<feature type="domain" description="Peptidase M12B" evidence="14">
    <location>
        <begin position="201"/>
        <end position="400"/>
    </location>
</feature>
<feature type="disulfide bond" evidence="7">
    <location>
        <begin position="650"/>
        <end position="659"/>
    </location>
</feature>
<dbReference type="InterPro" id="IPR006586">
    <property type="entry name" value="ADAM_Cys-rich"/>
</dbReference>
<dbReference type="Gene3D" id="4.10.70.10">
    <property type="entry name" value="Disintegrin domain"/>
    <property type="match status" value="1"/>
</dbReference>
<feature type="signal peptide" evidence="11">
    <location>
        <begin position="1"/>
        <end position="17"/>
    </location>
</feature>
<dbReference type="InterPro" id="IPR034027">
    <property type="entry name" value="Reprolysin_adamalysin"/>
</dbReference>
<dbReference type="SUPFAM" id="SSF55486">
    <property type="entry name" value="Metalloproteases ('zincins'), catalytic domain"/>
    <property type="match status" value="1"/>
</dbReference>
<evidence type="ECO:0000256" key="3">
    <source>
        <dbReference type="ARBA" id="ARBA00022989"/>
    </source>
</evidence>
<keyword evidence="8" id="KW-0862">Zinc</keyword>
<dbReference type="GO" id="GO:0051044">
    <property type="term" value="P:positive regulation of membrane protein ectodomain proteolysis"/>
    <property type="evidence" value="ECO:0007669"/>
    <property type="project" value="TreeGrafter"/>
</dbReference>
<protein>
    <recommendedName>
        <fullName evidence="17">Disintegrin and metalloproteinase domain-containing protein 8</fullName>
    </recommendedName>
</protein>
<dbReference type="PANTHER" id="PTHR11905">
    <property type="entry name" value="ADAM A DISINTEGRIN AND METALLOPROTEASE DOMAIN"/>
    <property type="match status" value="1"/>
</dbReference>
<dbReference type="SMART" id="SM00050">
    <property type="entry name" value="DISIN"/>
    <property type="match status" value="1"/>
</dbReference>
<evidence type="ECO:0000259" key="12">
    <source>
        <dbReference type="PROSITE" id="PS50026"/>
    </source>
</evidence>
<evidence type="ECO:0000256" key="6">
    <source>
        <dbReference type="PROSITE-ProRule" id="PRU00068"/>
    </source>
</evidence>
<reference evidence="15" key="1">
    <citation type="submission" date="2021-01" db="EMBL/GenBank/DDBJ databases">
        <authorList>
            <person name="Zahm M."/>
            <person name="Roques C."/>
            <person name="Cabau C."/>
            <person name="Klopp C."/>
            <person name="Donnadieu C."/>
            <person name="Jouanno E."/>
            <person name="Lampietro C."/>
            <person name="Louis A."/>
            <person name="Herpin A."/>
            <person name="Echchiki A."/>
            <person name="Berthelot C."/>
            <person name="Parey E."/>
            <person name="Roest-Crollius H."/>
            <person name="Braasch I."/>
            <person name="Postlethwait J."/>
            <person name="Bobe J."/>
            <person name="Montfort J."/>
            <person name="Bouchez O."/>
            <person name="Begum T."/>
            <person name="Mejri S."/>
            <person name="Adams A."/>
            <person name="Chen W.-J."/>
            <person name="Guiguen Y."/>
        </authorList>
    </citation>
    <scope>NUCLEOTIDE SEQUENCE</scope>
    <source>
        <strain evidence="15">YG-15Mar2019-1</strain>
        <tissue evidence="15">Brain</tissue>
    </source>
</reference>
<evidence type="ECO:0000256" key="4">
    <source>
        <dbReference type="ARBA" id="ARBA00023136"/>
    </source>
</evidence>
<dbReference type="PROSITE" id="PS50215">
    <property type="entry name" value="ADAM_MEPRO"/>
    <property type="match status" value="1"/>
</dbReference>
<dbReference type="GO" id="GO:0046872">
    <property type="term" value="F:metal ion binding"/>
    <property type="evidence" value="ECO:0007669"/>
    <property type="project" value="UniProtKB-KW"/>
</dbReference>
<dbReference type="PROSITE" id="PS50026">
    <property type="entry name" value="EGF_3"/>
    <property type="match status" value="1"/>
</dbReference>
<evidence type="ECO:0000313" key="16">
    <source>
        <dbReference type="Proteomes" id="UP001046870"/>
    </source>
</evidence>
<dbReference type="InterPro" id="IPR018358">
    <property type="entry name" value="Disintegrin_CS"/>
</dbReference>
<dbReference type="PROSITE" id="PS50214">
    <property type="entry name" value="DISINTEGRIN_2"/>
    <property type="match status" value="1"/>
</dbReference>
<dbReference type="Pfam" id="PF00200">
    <property type="entry name" value="Disintegrin"/>
    <property type="match status" value="1"/>
</dbReference>
<evidence type="ECO:0000256" key="7">
    <source>
        <dbReference type="PROSITE-ProRule" id="PRU00076"/>
    </source>
</evidence>
<dbReference type="InterPro" id="IPR001762">
    <property type="entry name" value="Disintegrin_dom"/>
</dbReference>